<dbReference type="SUPFAM" id="SSF53597">
    <property type="entry name" value="Dihydrofolate reductase-like"/>
    <property type="match status" value="1"/>
</dbReference>
<dbReference type="STRING" id="417102.CA982_22790"/>
<comment type="caution">
    <text evidence="2">The sequence shown here is derived from an EMBL/GenBank/DDBJ whole genome shotgun (WGS) entry which is preliminary data.</text>
</comment>
<evidence type="ECO:0000259" key="1">
    <source>
        <dbReference type="Pfam" id="PF01872"/>
    </source>
</evidence>
<dbReference type="InterPro" id="IPR002734">
    <property type="entry name" value="RibDG_C"/>
</dbReference>
<dbReference type="GO" id="GO:0009231">
    <property type="term" value="P:riboflavin biosynthetic process"/>
    <property type="evidence" value="ECO:0007669"/>
    <property type="project" value="InterPro"/>
</dbReference>
<sequence length="185" mass="19401">MATTIFSATASLDGFIAGPGGDMSWLTRFFDVPADGQPASTAADDAAARLMRGTGALLVGNRSFRGDDPNKGTDREGAFGGEYDGPAVVLTHNPPADPVDGVTFVSDLHEAVETATAIAGDAYVTVIGADVARQMIDHGLLDEVLVFFVPVFLGAGVRLFDRPGGGEVRLTPIPGESEYWCRVER</sequence>
<dbReference type="PANTHER" id="PTHR38011:SF11">
    <property type="entry name" value="2,5-DIAMINO-6-RIBOSYLAMINO-4(3H)-PYRIMIDINONE 5'-PHOSPHATE REDUCTASE"/>
    <property type="match status" value="1"/>
</dbReference>
<dbReference type="InterPro" id="IPR050765">
    <property type="entry name" value="Riboflavin_Biosynth_HTPR"/>
</dbReference>
<name>A0A243Q4I3_9ACTN</name>
<dbReference type="InterPro" id="IPR024072">
    <property type="entry name" value="DHFR-like_dom_sf"/>
</dbReference>
<dbReference type="EMBL" id="NGFO01000036">
    <property type="protein sequence ID" value="OUC76280.1"/>
    <property type="molecule type" value="Genomic_DNA"/>
</dbReference>
<reference evidence="2 3" key="1">
    <citation type="submission" date="2017-05" db="EMBL/GenBank/DDBJ databases">
        <title>Biotechnological potential of actinobacteria isolated from South African environments.</title>
        <authorList>
            <person name="Le Roes-Hill M."/>
            <person name="Prins A."/>
            <person name="Durrell K.A."/>
        </authorList>
    </citation>
    <scope>NUCLEOTIDE SEQUENCE [LARGE SCALE GENOMIC DNA]</scope>
    <source>
        <strain evidence="2">BS2</strain>
    </source>
</reference>
<dbReference type="Pfam" id="PF01872">
    <property type="entry name" value="RibD_C"/>
    <property type="match status" value="1"/>
</dbReference>
<gene>
    <name evidence="2" type="ORF">CA982_22790</name>
</gene>
<dbReference type="GO" id="GO:0008703">
    <property type="term" value="F:5-amino-6-(5-phosphoribosylamino)uracil reductase activity"/>
    <property type="evidence" value="ECO:0007669"/>
    <property type="project" value="InterPro"/>
</dbReference>
<dbReference type="AlphaFoldDB" id="A0A243Q4I3"/>
<dbReference type="Gene3D" id="3.40.430.10">
    <property type="entry name" value="Dihydrofolate Reductase, subunit A"/>
    <property type="match status" value="1"/>
</dbReference>
<accession>A0A243Q4I3</accession>
<organism evidence="2 3">
    <name type="scientific">Gordonia lacunae</name>
    <dbReference type="NCBI Taxonomy" id="417102"/>
    <lineage>
        <taxon>Bacteria</taxon>
        <taxon>Bacillati</taxon>
        <taxon>Actinomycetota</taxon>
        <taxon>Actinomycetes</taxon>
        <taxon>Mycobacteriales</taxon>
        <taxon>Gordoniaceae</taxon>
        <taxon>Gordonia</taxon>
    </lineage>
</organism>
<dbReference type="PANTHER" id="PTHR38011">
    <property type="entry name" value="DIHYDROFOLATE REDUCTASE FAMILY PROTEIN (AFU_ORTHOLOGUE AFUA_8G06820)"/>
    <property type="match status" value="1"/>
</dbReference>
<dbReference type="Proteomes" id="UP000194632">
    <property type="component" value="Unassembled WGS sequence"/>
</dbReference>
<evidence type="ECO:0000313" key="3">
    <source>
        <dbReference type="Proteomes" id="UP000194632"/>
    </source>
</evidence>
<keyword evidence="3" id="KW-1185">Reference proteome</keyword>
<dbReference type="OrthoDB" id="2313602at2"/>
<feature type="domain" description="Bacterial bifunctional deaminase-reductase C-terminal" evidence="1">
    <location>
        <begin position="5"/>
        <end position="167"/>
    </location>
</feature>
<proteinExistence type="predicted"/>
<evidence type="ECO:0000313" key="2">
    <source>
        <dbReference type="EMBL" id="OUC76280.1"/>
    </source>
</evidence>
<protein>
    <submittedName>
        <fullName evidence="2">Deaminase</fullName>
    </submittedName>
</protein>
<dbReference type="RefSeq" id="WP_086537460.1">
    <property type="nucleotide sequence ID" value="NZ_NGFO01000036.1"/>
</dbReference>